<evidence type="ECO:0000313" key="2">
    <source>
        <dbReference type="EMBL" id="OJF98074.1"/>
    </source>
</evidence>
<keyword evidence="3" id="KW-1185">Reference proteome</keyword>
<feature type="transmembrane region" description="Helical" evidence="1">
    <location>
        <begin position="84"/>
        <end position="101"/>
    </location>
</feature>
<keyword evidence="1" id="KW-1133">Transmembrane helix</keyword>
<proteinExistence type="predicted"/>
<comment type="caution">
    <text evidence="2">The sequence shown here is derived from an EMBL/GenBank/DDBJ whole genome shotgun (WGS) entry which is preliminary data.</text>
</comment>
<keyword evidence="1" id="KW-0472">Membrane</keyword>
<protein>
    <submittedName>
        <fullName evidence="2">Uncharacterized protein</fullName>
    </submittedName>
</protein>
<dbReference type="EMBL" id="LSRP01000078">
    <property type="protein sequence ID" value="OJF98074.1"/>
    <property type="molecule type" value="Genomic_DNA"/>
</dbReference>
<keyword evidence="1" id="KW-0812">Transmembrane</keyword>
<organism evidence="2 3">
    <name type="scientific">Pararhizobium antarcticum</name>
    <dbReference type="NCBI Taxonomy" id="1798805"/>
    <lineage>
        <taxon>Bacteria</taxon>
        <taxon>Pseudomonadati</taxon>
        <taxon>Pseudomonadota</taxon>
        <taxon>Alphaproteobacteria</taxon>
        <taxon>Hyphomicrobiales</taxon>
        <taxon>Rhizobiaceae</taxon>
        <taxon>Rhizobium/Agrobacterium group</taxon>
        <taxon>Pararhizobium</taxon>
    </lineage>
</organism>
<evidence type="ECO:0000256" key="1">
    <source>
        <dbReference type="SAM" id="Phobius"/>
    </source>
</evidence>
<dbReference type="AlphaFoldDB" id="A0A657LTQ1"/>
<reference evidence="2 3" key="1">
    <citation type="submission" date="2016-02" db="EMBL/GenBank/DDBJ databases">
        <title>Genome sequencing of a beta-galactosidase producing bacteria Rhizobium sp. 59.</title>
        <authorList>
            <person name="Wang D."/>
            <person name="Kot W."/>
            <person name="Qin Y."/>
            <person name="Hansen L."/>
            <person name="Naqvi K."/>
            <person name="Rensing C."/>
        </authorList>
    </citation>
    <scope>NUCLEOTIDE SEQUENCE [LARGE SCALE GENOMIC DNA]</scope>
    <source>
        <strain evidence="2 3">59</strain>
    </source>
</reference>
<evidence type="ECO:0000313" key="3">
    <source>
        <dbReference type="Proteomes" id="UP000182661"/>
    </source>
</evidence>
<gene>
    <name evidence="2" type="ORF">AX760_15485</name>
</gene>
<sequence length="131" mass="14700">MALPVHREKTVGPQQVNGQVRTSVAHVSGLDNLIIPPPSVRAARVANCGQRILHWLAQWSADCYRSCNVWLEEARAMRKLGRRLVLAALFFTIAAVVVWGWQLNDHISRCFDDYDPAYIADETARNAACEN</sequence>
<dbReference type="Proteomes" id="UP000182661">
    <property type="component" value="Unassembled WGS sequence"/>
</dbReference>
<accession>A0A657LTQ1</accession>
<name>A0A657LTQ1_9HYPH</name>